<keyword evidence="4" id="KW-1003">Cell membrane</keyword>
<feature type="domain" description="Histidine kinase" evidence="15">
    <location>
        <begin position="179"/>
        <end position="394"/>
    </location>
</feature>
<dbReference type="GO" id="GO:0000155">
    <property type="term" value="F:phosphorelay sensor kinase activity"/>
    <property type="evidence" value="ECO:0007669"/>
    <property type="project" value="InterPro"/>
</dbReference>
<organism evidence="17 18">
    <name type="scientific">Paenibacillus selenitireducens</name>
    <dbReference type="NCBI Taxonomy" id="1324314"/>
    <lineage>
        <taxon>Bacteria</taxon>
        <taxon>Bacillati</taxon>
        <taxon>Bacillota</taxon>
        <taxon>Bacilli</taxon>
        <taxon>Bacillales</taxon>
        <taxon>Paenibacillaceae</taxon>
        <taxon>Paenibacillus</taxon>
    </lineage>
</organism>
<dbReference type="SMART" id="SM00387">
    <property type="entry name" value="HATPase_c"/>
    <property type="match status" value="1"/>
</dbReference>
<dbReference type="EMBL" id="MSZX01000001">
    <property type="protein sequence ID" value="OPA80844.1"/>
    <property type="molecule type" value="Genomic_DNA"/>
</dbReference>
<dbReference type="Gene3D" id="6.10.340.10">
    <property type="match status" value="1"/>
</dbReference>
<dbReference type="Gene3D" id="1.10.287.130">
    <property type="match status" value="1"/>
</dbReference>
<dbReference type="InterPro" id="IPR003594">
    <property type="entry name" value="HATPase_dom"/>
</dbReference>
<dbReference type="InterPro" id="IPR008358">
    <property type="entry name" value="Sig_transdc_His_kin/Pase_MprB"/>
</dbReference>
<evidence type="ECO:0000256" key="3">
    <source>
        <dbReference type="ARBA" id="ARBA00012438"/>
    </source>
</evidence>
<dbReference type="Pfam" id="PF00512">
    <property type="entry name" value="HisKA"/>
    <property type="match status" value="1"/>
</dbReference>
<dbReference type="Gene3D" id="3.30.565.10">
    <property type="entry name" value="Histidine kinase-like ATPase, C-terminal domain"/>
    <property type="match status" value="1"/>
</dbReference>
<proteinExistence type="predicted"/>
<dbReference type="InterPro" id="IPR003661">
    <property type="entry name" value="HisK_dim/P_dom"/>
</dbReference>
<gene>
    <name evidence="17" type="ORF">BVG16_00365</name>
</gene>
<reference evidence="17 18" key="1">
    <citation type="submission" date="2017-01" db="EMBL/GenBank/DDBJ databases">
        <title>Genome analysis of Paenibacillus selenitrireducens ES3-24.</title>
        <authorList>
            <person name="Xu D."/>
            <person name="Yao R."/>
            <person name="Zheng S."/>
        </authorList>
    </citation>
    <scope>NUCLEOTIDE SEQUENCE [LARGE SCALE GENOMIC DNA]</scope>
    <source>
        <strain evidence="17 18">ES3-24</strain>
    </source>
</reference>
<dbReference type="CDD" id="cd00082">
    <property type="entry name" value="HisKA"/>
    <property type="match status" value="1"/>
</dbReference>
<dbReference type="InterPro" id="IPR036890">
    <property type="entry name" value="HATPase_C_sf"/>
</dbReference>
<dbReference type="RefSeq" id="WP_078496528.1">
    <property type="nucleotide sequence ID" value="NZ_MSZX01000001.1"/>
</dbReference>
<feature type="domain" description="HAMP" evidence="16">
    <location>
        <begin position="112"/>
        <end position="164"/>
    </location>
</feature>
<dbReference type="SMART" id="SM00388">
    <property type="entry name" value="HisKA"/>
    <property type="match status" value="1"/>
</dbReference>
<keyword evidence="5" id="KW-0597">Phosphoprotein</keyword>
<dbReference type="EC" id="2.7.13.3" evidence="3"/>
<keyword evidence="6" id="KW-0808">Transferase</keyword>
<dbReference type="AlphaFoldDB" id="A0A1T2XLU3"/>
<dbReference type="InterPro" id="IPR036097">
    <property type="entry name" value="HisK_dim/P_sf"/>
</dbReference>
<keyword evidence="11 14" id="KW-1133">Transmembrane helix</keyword>
<evidence type="ECO:0000256" key="2">
    <source>
        <dbReference type="ARBA" id="ARBA00004651"/>
    </source>
</evidence>
<evidence type="ECO:0000256" key="10">
    <source>
        <dbReference type="ARBA" id="ARBA00022840"/>
    </source>
</evidence>
<dbReference type="GO" id="GO:0005886">
    <property type="term" value="C:plasma membrane"/>
    <property type="evidence" value="ECO:0007669"/>
    <property type="project" value="UniProtKB-SubCell"/>
</dbReference>
<sequence>MGRIKRVLHNLSIRKTFMLYMLIFLLVAALLSAIAISQAGQMRNHMFLKYNDSYTPADIENPAISYNMEQINTSYTSKDKDIINICGFVETWSIPIFFGLCIMLSSFLFYRNKLKKPIEILSLASKKIADNDLNFYIHHDSKDEMGQLCNSFEKMRAALDENNRQMWRSMEERKQLNATFSHDLRTPLTVLRGYTDFLNNYLPQGKVGEEKVMSTVSTMSAHILRLENYVHMMSETQRLEDTCISTAKVNVVYFIEQLRSTAEVLVQGQAFNITFVNTIVETELNVDADIVVRVFENMLSNAIRYVDRTISIRFEFVKEMLGITVSDDGKGFSDEDLEQATKPFYKSKTTSDGVHFGLGLHICKILSEKHGGSIGLTNSENGGASVAAMFLCTTTTTSNNFSIS</sequence>
<dbReference type="SUPFAM" id="SSF47384">
    <property type="entry name" value="Homodimeric domain of signal transducing histidine kinase"/>
    <property type="match status" value="1"/>
</dbReference>
<evidence type="ECO:0000256" key="11">
    <source>
        <dbReference type="ARBA" id="ARBA00022989"/>
    </source>
</evidence>
<comment type="catalytic activity">
    <reaction evidence="1">
        <text>ATP + protein L-histidine = ADP + protein N-phospho-L-histidine.</text>
        <dbReference type="EC" id="2.7.13.3"/>
    </reaction>
</comment>
<evidence type="ECO:0000256" key="5">
    <source>
        <dbReference type="ARBA" id="ARBA00022553"/>
    </source>
</evidence>
<evidence type="ECO:0000313" key="18">
    <source>
        <dbReference type="Proteomes" id="UP000190188"/>
    </source>
</evidence>
<dbReference type="Pfam" id="PF02518">
    <property type="entry name" value="HATPase_c"/>
    <property type="match status" value="1"/>
</dbReference>
<keyword evidence="13 14" id="KW-0472">Membrane</keyword>
<dbReference type="PROSITE" id="PS50109">
    <property type="entry name" value="HIS_KIN"/>
    <property type="match status" value="1"/>
</dbReference>
<dbReference type="GO" id="GO:0005524">
    <property type="term" value="F:ATP binding"/>
    <property type="evidence" value="ECO:0007669"/>
    <property type="project" value="UniProtKB-KW"/>
</dbReference>
<evidence type="ECO:0000256" key="7">
    <source>
        <dbReference type="ARBA" id="ARBA00022692"/>
    </source>
</evidence>
<dbReference type="STRING" id="1324314.BVG16_00365"/>
<protein>
    <recommendedName>
        <fullName evidence="3">histidine kinase</fullName>
        <ecNumber evidence="3">2.7.13.3</ecNumber>
    </recommendedName>
</protein>
<dbReference type="InterPro" id="IPR005467">
    <property type="entry name" value="His_kinase_dom"/>
</dbReference>
<feature type="transmembrane region" description="Helical" evidence="14">
    <location>
        <begin position="92"/>
        <end position="110"/>
    </location>
</feature>
<evidence type="ECO:0000256" key="12">
    <source>
        <dbReference type="ARBA" id="ARBA00023012"/>
    </source>
</evidence>
<keyword evidence="12" id="KW-0902">Two-component regulatory system</keyword>
<dbReference type="SMART" id="SM00304">
    <property type="entry name" value="HAMP"/>
    <property type="match status" value="1"/>
</dbReference>
<keyword evidence="18" id="KW-1185">Reference proteome</keyword>
<dbReference type="PANTHER" id="PTHR45528">
    <property type="entry name" value="SENSOR HISTIDINE KINASE CPXA"/>
    <property type="match status" value="1"/>
</dbReference>
<dbReference type="SUPFAM" id="SSF158472">
    <property type="entry name" value="HAMP domain-like"/>
    <property type="match status" value="1"/>
</dbReference>
<keyword evidence="8" id="KW-0547">Nucleotide-binding</keyword>
<dbReference type="SUPFAM" id="SSF55874">
    <property type="entry name" value="ATPase domain of HSP90 chaperone/DNA topoisomerase II/histidine kinase"/>
    <property type="match status" value="1"/>
</dbReference>
<evidence type="ECO:0000256" key="13">
    <source>
        <dbReference type="ARBA" id="ARBA00023136"/>
    </source>
</evidence>
<evidence type="ECO:0000259" key="15">
    <source>
        <dbReference type="PROSITE" id="PS50109"/>
    </source>
</evidence>
<evidence type="ECO:0000256" key="4">
    <source>
        <dbReference type="ARBA" id="ARBA00022475"/>
    </source>
</evidence>
<evidence type="ECO:0000313" key="17">
    <source>
        <dbReference type="EMBL" id="OPA80844.1"/>
    </source>
</evidence>
<keyword evidence="7 14" id="KW-0812">Transmembrane</keyword>
<evidence type="ECO:0000259" key="16">
    <source>
        <dbReference type="PROSITE" id="PS50885"/>
    </source>
</evidence>
<evidence type="ECO:0000256" key="9">
    <source>
        <dbReference type="ARBA" id="ARBA00022777"/>
    </source>
</evidence>
<dbReference type="InterPro" id="IPR003660">
    <property type="entry name" value="HAMP_dom"/>
</dbReference>
<keyword evidence="10" id="KW-0067">ATP-binding</keyword>
<dbReference type="Proteomes" id="UP000190188">
    <property type="component" value="Unassembled WGS sequence"/>
</dbReference>
<keyword evidence="9" id="KW-0418">Kinase</keyword>
<accession>A0A1T2XLU3</accession>
<evidence type="ECO:0000256" key="1">
    <source>
        <dbReference type="ARBA" id="ARBA00000085"/>
    </source>
</evidence>
<evidence type="ECO:0000256" key="14">
    <source>
        <dbReference type="SAM" id="Phobius"/>
    </source>
</evidence>
<comment type="caution">
    <text evidence="17">The sequence shown here is derived from an EMBL/GenBank/DDBJ whole genome shotgun (WGS) entry which is preliminary data.</text>
</comment>
<dbReference type="OrthoDB" id="84942at2"/>
<dbReference type="Pfam" id="PF00672">
    <property type="entry name" value="HAMP"/>
    <property type="match status" value="1"/>
</dbReference>
<dbReference type="PRINTS" id="PR01780">
    <property type="entry name" value="LANTIREGPROT"/>
</dbReference>
<evidence type="ECO:0000256" key="8">
    <source>
        <dbReference type="ARBA" id="ARBA00022741"/>
    </source>
</evidence>
<dbReference type="CDD" id="cd06225">
    <property type="entry name" value="HAMP"/>
    <property type="match status" value="1"/>
</dbReference>
<evidence type="ECO:0000256" key="6">
    <source>
        <dbReference type="ARBA" id="ARBA00022679"/>
    </source>
</evidence>
<dbReference type="PANTHER" id="PTHR45528:SF1">
    <property type="entry name" value="SENSOR HISTIDINE KINASE CPXA"/>
    <property type="match status" value="1"/>
</dbReference>
<dbReference type="InterPro" id="IPR050398">
    <property type="entry name" value="HssS/ArlS-like"/>
</dbReference>
<comment type="subcellular location">
    <subcellularLocation>
        <location evidence="2">Cell membrane</location>
        <topology evidence="2">Multi-pass membrane protein</topology>
    </subcellularLocation>
</comment>
<name>A0A1T2XLU3_9BACL</name>
<dbReference type="PROSITE" id="PS50885">
    <property type="entry name" value="HAMP"/>
    <property type="match status" value="1"/>
</dbReference>